<proteinExistence type="predicted"/>
<evidence type="ECO:0000313" key="2">
    <source>
        <dbReference type="Proteomes" id="UP001164250"/>
    </source>
</evidence>
<gene>
    <name evidence="1" type="ORF">Patl1_22693</name>
</gene>
<name>A0ACC0ZX12_9ROSI</name>
<sequence length="484" mass="55188">MAGIQKFPVRSVFLYLVLIIFSKLSFGGSSSKHSSGFRLKLIPRDSPKSPLYPGNLTHLEKMERLIDFTKAKAELRRMRFHTSPSSSMFDDEKYIVALRRQAFYYIAEMKLGIPGQLIYLVLDTTADLIWTQCEPCVHCFDQEAPIFDPKASMTYSRVPCRDRHCSYGNENDYFTCLGGYCTYNLTYNNSLLGSTIGSSSRDYFHFYDDTSGYSSTKFNLFFGCSNYTTNLSMFIDPQNIISGVMGLNLSPLSLNSQLKDRIQGKFAYCVIPWDENFPFDVHALPFDFGDDVVLPQRKIPMEVSYAKVGDANEYYLDLRDISVADSHCFFVFGTFDPAPGEGFILDSTSPITMLTKNATKTGINVYDKVITKLRNYYQLQHLSPLLGPDNPTNYELCYKNKENFTDFAWITYHFRKSADYVVDAKFMNINYSGGFFCVALLGNDGPQTVLGLFHMQNMRIIHHATDFDHGSIQFYPADCAEDHF</sequence>
<accession>A0ACC0ZX12</accession>
<protein>
    <submittedName>
        <fullName evidence="1">Uncharacterized protein</fullName>
    </submittedName>
</protein>
<dbReference type="Proteomes" id="UP001164250">
    <property type="component" value="Chromosome 13"/>
</dbReference>
<comment type="caution">
    <text evidence="1">The sequence shown here is derived from an EMBL/GenBank/DDBJ whole genome shotgun (WGS) entry which is preliminary data.</text>
</comment>
<evidence type="ECO:0000313" key="1">
    <source>
        <dbReference type="EMBL" id="KAJ0079774.1"/>
    </source>
</evidence>
<dbReference type="EMBL" id="CM047909">
    <property type="protein sequence ID" value="KAJ0079774.1"/>
    <property type="molecule type" value="Genomic_DNA"/>
</dbReference>
<organism evidence="1 2">
    <name type="scientific">Pistacia atlantica</name>
    <dbReference type="NCBI Taxonomy" id="434234"/>
    <lineage>
        <taxon>Eukaryota</taxon>
        <taxon>Viridiplantae</taxon>
        <taxon>Streptophyta</taxon>
        <taxon>Embryophyta</taxon>
        <taxon>Tracheophyta</taxon>
        <taxon>Spermatophyta</taxon>
        <taxon>Magnoliopsida</taxon>
        <taxon>eudicotyledons</taxon>
        <taxon>Gunneridae</taxon>
        <taxon>Pentapetalae</taxon>
        <taxon>rosids</taxon>
        <taxon>malvids</taxon>
        <taxon>Sapindales</taxon>
        <taxon>Anacardiaceae</taxon>
        <taxon>Pistacia</taxon>
    </lineage>
</organism>
<keyword evidence="2" id="KW-1185">Reference proteome</keyword>
<reference evidence="2" key="1">
    <citation type="journal article" date="2023" name="G3 (Bethesda)">
        <title>Genome assembly and association tests identify interacting loci associated with vigor, precocity, and sex in interspecific pistachio rootstocks.</title>
        <authorList>
            <person name="Palmer W."/>
            <person name="Jacygrad E."/>
            <person name="Sagayaradj S."/>
            <person name="Cavanaugh K."/>
            <person name="Han R."/>
            <person name="Bertier L."/>
            <person name="Beede B."/>
            <person name="Kafkas S."/>
            <person name="Golino D."/>
            <person name="Preece J."/>
            <person name="Michelmore R."/>
        </authorList>
    </citation>
    <scope>NUCLEOTIDE SEQUENCE [LARGE SCALE GENOMIC DNA]</scope>
</reference>